<keyword evidence="1 4" id="KW-0963">Cytoplasm</keyword>
<dbReference type="GO" id="GO:0008914">
    <property type="term" value="F:leucyl-tRNA--protein transferase activity"/>
    <property type="evidence" value="ECO:0007669"/>
    <property type="project" value="UniProtKB-UniRule"/>
</dbReference>
<dbReference type="Proteomes" id="UP000644507">
    <property type="component" value="Unassembled WGS sequence"/>
</dbReference>
<dbReference type="Gene3D" id="3.40.630.70">
    <property type="entry name" value="Leucyl/phenylalanyl-tRNA-protein transferase, C-terminal domain"/>
    <property type="match status" value="1"/>
</dbReference>
<dbReference type="AlphaFoldDB" id="A0A918TV24"/>
<dbReference type="InterPro" id="IPR042203">
    <property type="entry name" value="Leu/Phe-tRNA_Trfase_C"/>
</dbReference>
<dbReference type="RefSeq" id="WP_189573162.1">
    <property type="nucleotide sequence ID" value="NZ_BMXI01000018.1"/>
</dbReference>
<comment type="catalytic activity">
    <reaction evidence="4">
        <text>L-phenylalanyl-tRNA(Phe) + an N-terminal L-alpha-aminoacyl-[protein] = an N-terminal L-phenylalanyl-L-alpha-aminoacyl-[protein] + tRNA(Phe)</text>
        <dbReference type="Rhea" id="RHEA:43632"/>
        <dbReference type="Rhea" id="RHEA-COMP:9668"/>
        <dbReference type="Rhea" id="RHEA-COMP:9699"/>
        <dbReference type="Rhea" id="RHEA-COMP:10636"/>
        <dbReference type="Rhea" id="RHEA-COMP:10637"/>
        <dbReference type="ChEBI" id="CHEBI:78442"/>
        <dbReference type="ChEBI" id="CHEBI:78531"/>
        <dbReference type="ChEBI" id="CHEBI:78597"/>
        <dbReference type="ChEBI" id="CHEBI:83561"/>
        <dbReference type="EC" id="2.3.2.6"/>
    </reaction>
</comment>
<organism evidence="5 6">
    <name type="scientific">Roseibacillus persicicus</name>
    <dbReference type="NCBI Taxonomy" id="454148"/>
    <lineage>
        <taxon>Bacteria</taxon>
        <taxon>Pseudomonadati</taxon>
        <taxon>Verrucomicrobiota</taxon>
        <taxon>Verrucomicrobiia</taxon>
        <taxon>Verrucomicrobiales</taxon>
        <taxon>Verrucomicrobiaceae</taxon>
        <taxon>Roseibacillus</taxon>
    </lineage>
</organism>
<dbReference type="GO" id="GO:0030163">
    <property type="term" value="P:protein catabolic process"/>
    <property type="evidence" value="ECO:0007669"/>
    <property type="project" value="UniProtKB-UniRule"/>
</dbReference>
<comment type="function">
    <text evidence="4">Functions in the N-end rule pathway of protein degradation where it conjugates Leu, Phe and, less efficiently, Met from aminoacyl-tRNAs to the N-termini of proteins containing an N-terminal arginine or lysine.</text>
</comment>
<dbReference type="GO" id="GO:0005737">
    <property type="term" value="C:cytoplasm"/>
    <property type="evidence" value="ECO:0007669"/>
    <property type="project" value="UniProtKB-SubCell"/>
</dbReference>
<dbReference type="Gene3D" id="3.30.70.3550">
    <property type="entry name" value="Leucyl/phenylalanyl-tRNA-protein transferase, N-terminal domain"/>
    <property type="match status" value="1"/>
</dbReference>
<keyword evidence="3 4" id="KW-0012">Acyltransferase</keyword>
<keyword evidence="6" id="KW-1185">Reference proteome</keyword>
<dbReference type="NCBIfam" id="TIGR00667">
    <property type="entry name" value="aat"/>
    <property type="match status" value="1"/>
</dbReference>
<dbReference type="InterPro" id="IPR042221">
    <property type="entry name" value="Leu/Phe-tRNA_Trfase_N"/>
</dbReference>
<dbReference type="Pfam" id="PF03588">
    <property type="entry name" value="Leu_Phe_trans"/>
    <property type="match status" value="1"/>
</dbReference>
<dbReference type="PANTHER" id="PTHR30098:SF2">
    <property type="entry name" value="LEUCYL_PHENYLALANYL-TRNA--PROTEIN TRANSFERASE"/>
    <property type="match status" value="1"/>
</dbReference>
<comment type="similarity">
    <text evidence="4">Belongs to the L/F-transferase family.</text>
</comment>
<comment type="catalytic activity">
    <reaction evidence="4">
        <text>N-terminal L-lysyl-[protein] + L-leucyl-tRNA(Leu) = N-terminal L-leucyl-L-lysyl-[protein] + tRNA(Leu) + H(+)</text>
        <dbReference type="Rhea" id="RHEA:12340"/>
        <dbReference type="Rhea" id="RHEA-COMP:9613"/>
        <dbReference type="Rhea" id="RHEA-COMP:9622"/>
        <dbReference type="Rhea" id="RHEA-COMP:12670"/>
        <dbReference type="Rhea" id="RHEA-COMP:12671"/>
        <dbReference type="ChEBI" id="CHEBI:15378"/>
        <dbReference type="ChEBI" id="CHEBI:65249"/>
        <dbReference type="ChEBI" id="CHEBI:78442"/>
        <dbReference type="ChEBI" id="CHEBI:78494"/>
        <dbReference type="ChEBI" id="CHEBI:133043"/>
        <dbReference type="EC" id="2.3.2.6"/>
    </reaction>
</comment>
<protein>
    <recommendedName>
        <fullName evidence="4">Leucyl/phenylalanyl-tRNA--protein transferase</fullName>
        <ecNumber evidence="4">2.3.2.6</ecNumber>
    </recommendedName>
    <alternativeName>
        <fullName evidence="4">L/F-transferase</fullName>
    </alternativeName>
    <alternativeName>
        <fullName evidence="4">Leucyltransferase</fullName>
    </alternativeName>
    <alternativeName>
        <fullName evidence="4">Phenyalanyltransferase</fullName>
    </alternativeName>
</protein>
<gene>
    <name evidence="4 5" type="primary">aat</name>
    <name evidence="5" type="ORF">GCM10007100_35540</name>
</gene>
<comment type="catalytic activity">
    <reaction evidence="4">
        <text>N-terminal L-arginyl-[protein] + L-leucyl-tRNA(Leu) = N-terminal L-leucyl-L-arginyl-[protein] + tRNA(Leu) + H(+)</text>
        <dbReference type="Rhea" id="RHEA:50416"/>
        <dbReference type="Rhea" id="RHEA-COMP:9613"/>
        <dbReference type="Rhea" id="RHEA-COMP:9622"/>
        <dbReference type="Rhea" id="RHEA-COMP:12672"/>
        <dbReference type="Rhea" id="RHEA-COMP:12673"/>
        <dbReference type="ChEBI" id="CHEBI:15378"/>
        <dbReference type="ChEBI" id="CHEBI:64719"/>
        <dbReference type="ChEBI" id="CHEBI:78442"/>
        <dbReference type="ChEBI" id="CHEBI:78494"/>
        <dbReference type="ChEBI" id="CHEBI:133044"/>
        <dbReference type="EC" id="2.3.2.6"/>
    </reaction>
</comment>
<dbReference type="SUPFAM" id="SSF55729">
    <property type="entry name" value="Acyl-CoA N-acyltransferases (Nat)"/>
    <property type="match status" value="1"/>
</dbReference>
<evidence type="ECO:0000313" key="5">
    <source>
        <dbReference type="EMBL" id="GHC64765.1"/>
    </source>
</evidence>
<reference evidence="5" key="1">
    <citation type="journal article" date="2014" name="Int. J. Syst. Evol. Microbiol.">
        <title>Complete genome sequence of Corynebacterium casei LMG S-19264T (=DSM 44701T), isolated from a smear-ripened cheese.</title>
        <authorList>
            <consortium name="US DOE Joint Genome Institute (JGI-PGF)"/>
            <person name="Walter F."/>
            <person name="Albersmeier A."/>
            <person name="Kalinowski J."/>
            <person name="Ruckert C."/>
        </authorList>
    </citation>
    <scope>NUCLEOTIDE SEQUENCE</scope>
    <source>
        <strain evidence="5">KCTC 12988</strain>
    </source>
</reference>
<keyword evidence="2 4" id="KW-0808">Transferase</keyword>
<dbReference type="EMBL" id="BMXI01000018">
    <property type="protein sequence ID" value="GHC64765.1"/>
    <property type="molecule type" value="Genomic_DNA"/>
</dbReference>
<evidence type="ECO:0000256" key="1">
    <source>
        <dbReference type="ARBA" id="ARBA00022490"/>
    </source>
</evidence>
<evidence type="ECO:0000313" key="6">
    <source>
        <dbReference type="Proteomes" id="UP000644507"/>
    </source>
</evidence>
<dbReference type="InterPro" id="IPR004616">
    <property type="entry name" value="Leu/Phe-tRNA_Trfase"/>
</dbReference>
<name>A0A918TV24_9BACT</name>
<sequence>MAQIPPQILIEAYSQGVFPMAEDGEIYWFSPEMRGIIPIDERFHIPRGLRKALRKEPYIVRRDTAFRETMEGCGEREETWIDPVIVESYCSLFDLGMAHSFECWDEDGLQGGLYGVRIGKAFFGESMFSRKVDASKIALVHLVEWMREEGMLLLDTQWLTAHLKQFGGIEVPRGVYLGLLEEALADFGK</sequence>
<dbReference type="PANTHER" id="PTHR30098">
    <property type="entry name" value="LEUCYL/PHENYLALANYL-TRNA--PROTEIN TRANSFERASE"/>
    <property type="match status" value="1"/>
</dbReference>
<evidence type="ECO:0000256" key="4">
    <source>
        <dbReference type="HAMAP-Rule" id="MF_00688"/>
    </source>
</evidence>
<comment type="caution">
    <text evidence="5">The sequence shown here is derived from an EMBL/GenBank/DDBJ whole genome shotgun (WGS) entry which is preliminary data.</text>
</comment>
<dbReference type="HAMAP" id="MF_00688">
    <property type="entry name" value="Leu_Phe_trans"/>
    <property type="match status" value="1"/>
</dbReference>
<accession>A0A918TV24</accession>
<evidence type="ECO:0000256" key="2">
    <source>
        <dbReference type="ARBA" id="ARBA00022679"/>
    </source>
</evidence>
<dbReference type="EC" id="2.3.2.6" evidence="4"/>
<reference evidence="5" key="2">
    <citation type="submission" date="2020-09" db="EMBL/GenBank/DDBJ databases">
        <authorList>
            <person name="Sun Q."/>
            <person name="Kim S."/>
        </authorList>
    </citation>
    <scope>NUCLEOTIDE SEQUENCE</scope>
    <source>
        <strain evidence="5">KCTC 12988</strain>
    </source>
</reference>
<comment type="subcellular location">
    <subcellularLocation>
        <location evidence="4">Cytoplasm</location>
    </subcellularLocation>
</comment>
<proteinExistence type="inferred from homology"/>
<dbReference type="InterPro" id="IPR016181">
    <property type="entry name" value="Acyl_CoA_acyltransferase"/>
</dbReference>
<evidence type="ECO:0000256" key="3">
    <source>
        <dbReference type="ARBA" id="ARBA00023315"/>
    </source>
</evidence>